<reference evidence="1" key="1">
    <citation type="journal article" date="2014" name="Front. Microbiol.">
        <title>High frequency of phylogenetically diverse reductive dehalogenase-homologous genes in deep subseafloor sedimentary metagenomes.</title>
        <authorList>
            <person name="Kawai M."/>
            <person name="Futagami T."/>
            <person name="Toyoda A."/>
            <person name="Takaki Y."/>
            <person name="Nishi S."/>
            <person name="Hori S."/>
            <person name="Arai W."/>
            <person name="Tsubouchi T."/>
            <person name="Morono Y."/>
            <person name="Uchiyama I."/>
            <person name="Ito T."/>
            <person name="Fujiyama A."/>
            <person name="Inagaki F."/>
            <person name="Takami H."/>
        </authorList>
    </citation>
    <scope>NUCLEOTIDE SEQUENCE</scope>
    <source>
        <strain evidence="1">Expedition CK06-06</strain>
    </source>
</reference>
<name>X1IWJ5_9ZZZZ</name>
<evidence type="ECO:0000313" key="1">
    <source>
        <dbReference type="EMBL" id="GAH86087.1"/>
    </source>
</evidence>
<comment type="caution">
    <text evidence="1">The sequence shown here is derived from an EMBL/GenBank/DDBJ whole genome shotgun (WGS) entry which is preliminary data.</text>
</comment>
<organism evidence="1">
    <name type="scientific">marine sediment metagenome</name>
    <dbReference type="NCBI Taxonomy" id="412755"/>
    <lineage>
        <taxon>unclassified sequences</taxon>
        <taxon>metagenomes</taxon>
        <taxon>ecological metagenomes</taxon>
    </lineage>
</organism>
<protein>
    <submittedName>
        <fullName evidence="1">Uncharacterized protein</fullName>
    </submittedName>
</protein>
<feature type="non-terminal residue" evidence="1">
    <location>
        <position position="85"/>
    </location>
</feature>
<accession>X1IWJ5</accession>
<dbReference type="AlphaFoldDB" id="X1IWJ5"/>
<dbReference type="EMBL" id="BARU01045247">
    <property type="protein sequence ID" value="GAH86087.1"/>
    <property type="molecule type" value="Genomic_DNA"/>
</dbReference>
<sequence>MILVKYEEREYNNPKVERHSRLKRLLRICVHISPFNEDPTIFKVLSQMSPTIGVEFFKKPTELPKPMVAYRCKRCKGTFVDTDMK</sequence>
<gene>
    <name evidence="1" type="ORF">S03H2_68737</name>
</gene>
<proteinExistence type="predicted"/>